<dbReference type="RefSeq" id="WP_122104567.1">
    <property type="nucleotide sequence ID" value="NZ_JBHSKV010000024.1"/>
</dbReference>
<feature type="domain" description="DUF7847" evidence="3">
    <location>
        <begin position="3"/>
        <end position="232"/>
    </location>
</feature>
<comment type="caution">
    <text evidence="4">The sequence shown here is derived from an EMBL/GenBank/DDBJ whole genome shotgun (WGS) entry which is preliminary data.</text>
</comment>
<feature type="transmembrane region" description="Helical" evidence="2">
    <location>
        <begin position="63"/>
        <end position="85"/>
    </location>
</feature>
<dbReference type="AlphaFoldDB" id="A0ABD5QVZ8"/>
<feature type="transmembrane region" description="Helical" evidence="2">
    <location>
        <begin position="105"/>
        <end position="125"/>
    </location>
</feature>
<dbReference type="Proteomes" id="UP001596145">
    <property type="component" value="Unassembled WGS sequence"/>
</dbReference>
<accession>A0ABD5QVZ8</accession>
<protein>
    <recommendedName>
        <fullName evidence="3">DUF7847 domain-containing protein</fullName>
    </recommendedName>
</protein>
<evidence type="ECO:0000313" key="5">
    <source>
        <dbReference type="Proteomes" id="UP001596145"/>
    </source>
</evidence>
<keyword evidence="2" id="KW-1133">Transmembrane helix</keyword>
<evidence type="ECO:0000259" key="3">
    <source>
        <dbReference type="Pfam" id="PF25231"/>
    </source>
</evidence>
<keyword evidence="2" id="KW-0812">Transmembrane</keyword>
<feature type="region of interest" description="Disordered" evidence="1">
    <location>
        <begin position="236"/>
        <end position="256"/>
    </location>
</feature>
<dbReference type="EMBL" id="JBHSKV010000024">
    <property type="protein sequence ID" value="MFC5136277.1"/>
    <property type="molecule type" value="Genomic_DNA"/>
</dbReference>
<organism evidence="4 5">
    <name type="scientific">Halorubrum glutamatedens</name>
    <dbReference type="NCBI Taxonomy" id="2707018"/>
    <lineage>
        <taxon>Archaea</taxon>
        <taxon>Methanobacteriati</taxon>
        <taxon>Methanobacteriota</taxon>
        <taxon>Stenosarchaea group</taxon>
        <taxon>Halobacteria</taxon>
        <taxon>Halobacteriales</taxon>
        <taxon>Haloferacaceae</taxon>
        <taxon>Halorubrum</taxon>
    </lineage>
</organism>
<keyword evidence="2" id="KW-0472">Membrane</keyword>
<dbReference type="Pfam" id="PF25231">
    <property type="entry name" value="DUF7847"/>
    <property type="match status" value="1"/>
</dbReference>
<keyword evidence="5" id="KW-1185">Reference proteome</keyword>
<gene>
    <name evidence="4" type="ORF">ACFPJA_16330</name>
</gene>
<feature type="transmembrane region" description="Helical" evidence="2">
    <location>
        <begin position="205"/>
        <end position="226"/>
    </location>
</feature>
<evidence type="ECO:0000313" key="4">
    <source>
        <dbReference type="EMBL" id="MFC5136277.1"/>
    </source>
</evidence>
<feature type="transmembrane region" description="Helical" evidence="2">
    <location>
        <begin position="171"/>
        <end position="199"/>
    </location>
</feature>
<evidence type="ECO:0000256" key="1">
    <source>
        <dbReference type="SAM" id="MobiDB-lite"/>
    </source>
</evidence>
<sequence length="256" mass="26645">MSLQIGSTIANGIGRVANRNGLLLVLASVILGSTWQVAFNSVAAASLPPEFTGQLAPVVTAPLPVLVAFTVASFLVLPVVSVVAIRTFVAGEADRIPREFVTRRIGWVVANLLVGGVVLSVLMMLGTLLLVIPGVIVYVALLFMAVFVAVDDENFVAAMADSWRLTRGSWLRLFALVLVLIAPFTVAIGMLSTALALAIGPSSAAATLVTVGISMAFSVAILGVLAEAFERLREERDRTGASDEGDASDPGPASMV</sequence>
<proteinExistence type="predicted"/>
<name>A0ABD5QVZ8_9EURY</name>
<feature type="transmembrane region" description="Helical" evidence="2">
    <location>
        <begin position="21"/>
        <end position="43"/>
    </location>
</feature>
<evidence type="ECO:0000256" key="2">
    <source>
        <dbReference type="SAM" id="Phobius"/>
    </source>
</evidence>
<feature type="transmembrane region" description="Helical" evidence="2">
    <location>
        <begin position="131"/>
        <end position="150"/>
    </location>
</feature>
<reference evidence="4 5" key="1">
    <citation type="journal article" date="2019" name="Int. J. Syst. Evol. Microbiol.">
        <title>The Global Catalogue of Microorganisms (GCM) 10K type strain sequencing project: providing services to taxonomists for standard genome sequencing and annotation.</title>
        <authorList>
            <consortium name="The Broad Institute Genomics Platform"/>
            <consortium name="The Broad Institute Genome Sequencing Center for Infectious Disease"/>
            <person name="Wu L."/>
            <person name="Ma J."/>
        </authorList>
    </citation>
    <scope>NUCLEOTIDE SEQUENCE [LARGE SCALE GENOMIC DNA]</scope>
    <source>
        <strain evidence="4 5">CGMCC 1.16026</strain>
    </source>
</reference>
<dbReference type="InterPro" id="IPR057169">
    <property type="entry name" value="DUF7847"/>
</dbReference>